<feature type="chain" id="PRO_5022972765" evidence="1">
    <location>
        <begin position="22"/>
        <end position="145"/>
    </location>
</feature>
<name>A0A5C6DUD2_9BACT</name>
<comment type="caution">
    <text evidence="2">The sequence shown here is derived from an EMBL/GenBank/DDBJ whole genome shotgun (WGS) entry which is preliminary data.</text>
</comment>
<dbReference type="AlphaFoldDB" id="A0A5C6DUD2"/>
<accession>A0A5C6DUD2</accession>
<keyword evidence="1" id="KW-0732">Signal</keyword>
<keyword evidence="3" id="KW-1185">Reference proteome</keyword>
<dbReference type="Proteomes" id="UP000315471">
    <property type="component" value="Unassembled WGS sequence"/>
</dbReference>
<evidence type="ECO:0000256" key="1">
    <source>
        <dbReference type="SAM" id="SignalP"/>
    </source>
</evidence>
<evidence type="ECO:0000313" key="3">
    <source>
        <dbReference type="Proteomes" id="UP000315471"/>
    </source>
</evidence>
<proteinExistence type="predicted"/>
<organism evidence="2 3">
    <name type="scientific">Novipirellula aureliae</name>
    <dbReference type="NCBI Taxonomy" id="2527966"/>
    <lineage>
        <taxon>Bacteria</taxon>
        <taxon>Pseudomonadati</taxon>
        <taxon>Planctomycetota</taxon>
        <taxon>Planctomycetia</taxon>
        <taxon>Pirellulales</taxon>
        <taxon>Pirellulaceae</taxon>
        <taxon>Novipirellula</taxon>
    </lineage>
</organism>
<reference evidence="2 3" key="1">
    <citation type="submission" date="2019-02" db="EMBL/GenBank/DDBJ databases">
        <title>Deep-cultivation of Planctomycetes and their phenomic and genomic characterization uncovers novel biology.</title>
        <authorList>
            <person name="Wiegand S."/>
            <person name="Jogler M."/>
            <person name="Boedeker C."/>
            <person name="Pinto D."/>
            <person name="Vollmers J."/>
            <person name="Rivas-Marin E."/>
            <person name="Kohn T."/>
            <person name="Peeters S.H."/>
            <person name="Heuer A."/>
            <person name="Rast P."/>
            <person name="Oberbeckmann S."/>
            <person name="Bunk B."/>
            <person name="Jeske O."/>
            <person name="Meyerdierks A."/>
            <person name="Storesund J.E."/>
            <person name="Kallscheuer N."/>
            <person name="Luecker S."/>
            <person name="Lage O.M."/>
            <person name="Pohl T."/>
            <person name="Merkel B.J."/>
            <person name="Hornburger P."/>
            <person name="Mueller R.-W."/>
            <person name="Bruemmer F."/>
            <person name="Labrenz M."/>
            <person name="Spormann A.M."/>
            <person name="Op Den Camp H."/>
            <person name="Overmann J."/>
            <person name="Amann R."/>
            <person name="Jetten M.S.M."/>
            <person name="Mascher T."/>
            <person name="Medema M.H."/>
            <person name="Devos D.P."/>
            <person name="Kaster A.-K."/>
            <person name="Ovreas L."/>
            <person name="Rohde M."/>
            <person name="Galperin M.Y."/>
            <person name="Jogler C."/>
        </authorList>
    </citation>
    <scope>NUCLEOTIDE SEQUENCE [LARGE SCALE GENOMIC DNA]</scope>
    <source>
        <strain evidence="2 3">Q31b</strain>
    </source>
</reference>
<gene>
    <name evidence="2" type="ORF">Q31b_36370</name>
</gene>
<dbReference type="EMBL" id="SJPY01000005">
    <property type="protein sequence ID" value="TWU40290.1"/>
    <property type="molecule type" value="Genomic_DNA"/>
</dbReference>
<feature type="signal peptide" evidence="1">
    <location>
        <begin position="1"/>
        <end position="21"/>
    </location>
</feature>
<protein>
    <submittedName>
        <fullName evidence="2">Uncharacterized protein</fullName>
    </submittedName>
</protein>
<evidence type="ECO:0000313" key="2">
    <source>
        <dbReference type="EMBL" id="TWU40290.1"/>
    </source>
</evidence>
<sequence precursor="true">MKPLALKIAFSLIVSTISVSAAEPTYSVESLSGVIRELGKDKYEQPVKDWLSTNRPKQFERLFGERNDEAKEAEKKDQGLFSILSELNAAIADPQIALLDYYINAKASAGWEVVSMTENIILFRRSTKKDAQADVTKGSEPPSVK</sequence>